<evidence type="ECO:0000259" key="4">
    <source>
        <dbReference type="Pfam" id="PF05175"/>
    </source>
</evidence>
<dbReference type="OrthoDB" id="5383291at2"/>
<feature type="chain" id="PRO_5017381811" evidence="3">
    <location>
        <begin position="20"/>
        <end position="155"/>
    </location>
</feature>
<feature type="signal peptide" evidence="3">
    <location>
        <begin position="1"/>
        <end position="19"/>
    </location>
</feature>
<gene>
    <name evidence="5" type="ORF">SAMN05421784_1223</name>
</gene>
<keyword evidence="2" id="KW-0949">S-adenosyl-L-methionine</keyword>
<evidence type="ECO:0000256" key="2">
    <source>
        <dbReference type="ARBA" id="ARBA00022691"/>
    </source>
</evidence>
<dbReference type="Pfam" id="PF05175">
    <property type="entry name" value="MTS"/>
    <property type="match status" value="1"/>
</dbReference>
<evidence type="ECO:0000256" key="1">
    <source>
        <dbReference type="ARBA" id="ARBA00022603"/>
    </source>
</evidence>
<reference evidence="6" key="1">
    <citation type="submission" date="2016-10" db="EMBL/GenBank/DDBJ databases">
        <authorList>
            <person name="Varghese N."/>
            <person name="Submissions S."/>
        </authorList>
    </citation>
    <scope>NUCLEOTIDE SEQUENCE [LARGE SCALE GENOMIC DNA]</scope>
    <source>
        <strain evidence="6">DSM 18168</strain>
    </source>
</reference>
<dbReference type="EMBL" id="FPBJ01000022">
    <property type="protein sequence ID" value="SFU74188.1"/>
    <property type="molecule type" value="Genomic_DNA"/>
</dbReference>
<dbReference type="Proteomes" id="UP000242496">
    <property type="component" value="Unassembled WGS sequence"/>
</dbReference>
<proteinExistence type="predicted"/>
<dbReference type="Gene3D" id="3.40.50.150">
    <property type="entry name" value="Vaccinia Virus protein VP39"/>
    <property type="match status" value="1"/>
</dbReference>
<keyword evidence="3" id="KW-0732">Signal</keyword>
<keyword evidence="5" id="KW-0808">Transferase</keyword>
<organism evidence="5 6">
    <name type="scientific">Xenorhabdus koppenhoeferi</name>
    <dbReference type="NCBI Taxonomy" id="351659"/>
    <lineage>
        <taxon>Bacteria</taxon>
        <taxon>Pseudomonadati</taxon>
        <taxon>Pseudomonadota</taxon>
        <taxon>Gammaproteobacteria</taxon>
        <taxon>Enterobacterales</taxon>
        <taxon>Morganellaceae</taxon>
        <taxon>Xenorhabdus</taxon>
    </lineage>
</organism>
<keyword evidence="6" id="KW-1185">Reference proteome</keyword>
<dbReference type="STRING" id="351659.SAMN05421784_1223"/>
<dbReference type="GO" id="GO:0032259">
    <property type="term" value="P:methylation"/>
    <property type="evidence" value="ECO:0007669"/>
    <property type="project" value="UniProtKB-KW"/>
</dbReference>
<accession>A0A1I7IMP5</accession>
<dbReference type="AlphaFoldDB" id="A0A1I7IMP5"/>
<dbReference type="InterPro" id="IPR029063">
    <property type="entry name" value="SAM-dependent_MTases_sf"/>
</dbReference>
<protein>
    <submittedName>
        <fullName evidence="5">Release factor glutamine methyltransferase</fullName>
    </submittedName>
</protein>
<dbReference type="GO" id="GO:0008168">
    <property type="term" value="F:methyltransferase activity"/>
    <property type="evidence" value="ECO:0007669"/>
    <property type="project" value="UniProtKB-KW"/>
</dbReference>
<evidence type="ECO:0000313" key="6">
    <source>
        <dbReference type="Proteomes" id="UP000242496"/>
    </source>
</evidence>
<evidence type="ECO:0000313" key="5">
    <source>
        <dbReference type="EMBL" id="SFU74188.1"/>
    </source>
</evidence>
<dbReference type="InterPro" id="IPR007848">
    <property type="entry name" value="Small_mtfrase_dom"/>
</dbReference>
<name>A0A1I7IMP5_9GAMM</name>
<keyword evidence="1 5" id="KW-0489">Methyltransferase</keyword>
<dbReference type="SUPFAM" id="SSF53335">
    <property type="entry name" value="S-adenosyl-L-methionine-dependent methyltransferases"/>
    <property type="match status" value="1"/>
</dbReference>
<feature type="domain" description="Methyltransferase small" evidence="4">
    <location>
        <begin position="38"/>
        <end position="139"/>
    </location>
</feature>
<evidence type="ECO:0000256" key="3">
    <source>
        <dbReference type="SAM" id="SignalP"/>
    </source>
</evidence>
<sequence length="155" mass="17994">MIVLTLCFIIDKCLVAALATPSAVLSSSLMIIVNNDFRSTKNNAYLNKITDIHFINSNFFESVEGKYDYIFANGPISPESWPEKSLSGHTISSYGEILFSQYRNYLTDEGVMFMIFAEFGPMEAFYKTLQKYSVIHKEKREKKFEVWWNFHEIIQ</sequence>